<dbReference type="AlphaFoldDB" id="A0A194XVP2"/>
<dbReference type="GeneID" id="28823603"/>
<feature type="region of interest" description="Disordered" evidence="1">
    <location>
        <begin position="1"/>
        <end position="352"/>
    </location>
</feature>
<accession>A0A194XVP2</accession>
<keyword evidence="4" id="KW-1185">Reference proteome</keyword>
<feature type="compositionally biased region" description="Acidic residues" evidence="1">
    <location>
        <begin position="108"/>
        <end position="117"/>
    </location>
</feature>
<dbReference type="Pfam" id="PF12572">
    <property type="entry name" value="DUF3752"/>
    <property type="match status" value="1"/>
</dbReference>
<dbReference type="RefSeq" id="XP_018078653.1">
    <property type="nucleotide sequence ID" value="XM_018213877.1"/>
</dbReference>
<feature type="domain" description="DUF3752" evidence="2">
    <location>
        <begin position="215"/>
        <end position="369"/>
    </location>
</feature>
<dbReference type="InParanoid" id="A0A194XVP2"/>
<dbReference type="KEGG" id="psco:LY89DRAFT_679461"/>
<gene>
    <name evidence="3" type="ORF">LY89DRAFT_679461</name>
</gene>
<proteinExistence type="predicted"/>
<organism evidence="3 4">
    <name type="scientific">Mollisia scopiformis</name>
    <name type="common">Conifer needle endophyte fungus</name>
    <name type="synonym">Phialocephala scopiformis</name>
    <dbReference type="NCBI Taxonomy" id="149040"/>
    <lineage>
        <taxon>Eukaryota</taxon>
        <taxon>Fungi</taxon>
        <taxon>Dikarya</taxon>
        <taxon>Ascomycota</taxon>
        <taxon>Pezizomycotina</taxon>
        <taxon>Leotiomycetes</taxon>
        <taxon>Helotiales</taxon>
        <taxon>Mollisiaceae</taxon>
        <taxon>Mollisia</taxon>
    </lineage>
</organism>
<feature type="compositionally biased region" description="Basic and acidic residues" evidence="1">
    <location>
        <begin position="287"/>
        <end position="343"/>
    </location>
</feature>
<dbReference type="EMBL" id="KQ947404">
    <property type="protein sequence ID" value="KUJ24298.1"/>
    <property type="molecule type" value="Genomic_DNA"/>
</dbReference>
<evidence type="ECO:0000313" key="3">
    <source>
        <dbReference type="EMBL" id="KUJ24298.1"/>
    </source>
</evidence>
<feature type="compositionally biased region" description="Low complexity" evidence="1">
    <location>
        <begin position="273"/>
        <end position="285"/>
    </location>
</feature>
<evidence type="ECO:0000259" key="2">
    <source>
        <dbReference type="Pfam" id="PF12572"/>
    </source>
</evidence>
<feature type="compositionally biased region" description="Basic and acidic residues" evidence="1">
    <location>
        <begin position="258"/>
        <end position="270"/>
    </location>
</feature>
<feature type="compositionally biased region" description="Pro residues" evidence="1">
    <location>
        <begin position="87"/>
        <end position="103"/>
    </location>
</feature>
<reference evidence="3 4" key="1">
    <citation type="submission" date="2015-10" db="EMBL/GenBank/DDBJ databases">
        <title>Full genome of DAOMC 229536 Phialocephala scopiformis, a fungal endophyte of spruce producing the potent anti-insectan compound rugulosin.</title>
        <authorList>
            <consortium name="DOE Joint Genome Institute"/>
            <person name="Walker A.K."/>
            <person name="Frasz S.L."/>
            <person name="Seifert K.A."/>
            <person name="Miller J.D."/>
            <person name="Mondo S.J."/>
            <person name="Labutti K."/>
            <person name="Lipzen A."/>
            <person name="Dockter R."/>
            <person name="Kennedy M."/>
            <person name="Grigoriev I.V."/>
            <person name="Spatafora J.W."/>
        </authorList>
    </citation>
    <scope>NUCLEOTIDE SEQUENCE [LARGE SCALE GENOMIC DNA]</scope>
    <source>
        <strain evidence="3 4">CBS 120377</strain>
    </source>
</reference>
<name>A0A194XVP2_MOLSC</name>
<evidence type="ECO:0000313" key="4">
    <source>
        <dbReference type="Proteomes" id="UP000070700"/>
    </source>
</evidence>
<dbReference type="InterPro" id="IPR046331">
    <property type="entry name" value="GPAM1-like"/>
</dbReference>
<dbReference type="PANTHER" id="PTHR46370:SF1">
    <property type="entry name" value="GPALPP MOTIFS-CONTAINING PROTEIN 1"/>
    <property type="match status" value="1"/>
</dbReference>
<protein>
    <recommendedName>
        <fullName evidence="2">DUF3752 domain-containing protein</fullName>
    </recommendedName>
</protein>
<dbReference type="OrthoDB" id="73491at2759"/>
<sequence length="374" mass="40386">MPSVSPELPPHLAKRKRSIDEDEDPKSPPRKVVAATAPRAVGPSLPTQAAGPTLPPSKNPDGLNVEDSSDDDYGPSLGPSKPSTKAPSPPPKRVLGPTPPPTTNPDELNLDDDDSSDDGYGPSVPTSEPKSAAPKRVLGPALPPAPLSERPSHPANPDDSSSDSDSDYGPSLPPAPGSAAETALLQQKQQEAAHASSLAQAGPPKPQRDDWMLVPPSDSDWSTRVDPTKLKNRKFASGKGAKAPAEKSGISAIWTETPEQKRQRLADEVLGRSSSSSSSKMASSKQPRSEEEVATERRIREYNERNRGKSLLDVRRDEQERGRVEKEEEDDPSKRGFDREKDMALGGRMGHVKKKEMLERAADFGTRFQRGKYL</sequence>
<evidence type="ECO:0000256" key="1">
    <source>
        <dbReference type="SAM" id="MobiDB-lite"/>
    </source>
</evidence>
<dbReference type="PANTHER" id="PTHR46370">
    <property type="entry name" value="GPALPP MOTIFS-CONTAINING PROTEIN 1"/>
    <property type="match status" value="1"/>
</dbReference>
<dbReference type="InterPro" id="IPR022226">
    <property type="entry name" value="DUF3752"/>
</dbReference>
<dbReference type="Proteomes" id="UP000070700">
    <property type="component" value="Unassembled WGS sequence"/>
</dbReference>